<accession>A0ABP9DU11</accession>
<dbReference type="InterPro" id="IPR000387">
    <property type="entry name" value="Tyr_Pase_dom"/>
</dbReference>
<dbReference type="Gene3D" id="3.90.190.10">
    <property type="entry name" value="Protein tyrosine phosphatase superfamily"/>
    <property type="match status" value="1"/>
</dbReference>
<proteinExistence type="predicted"/>
<dbReference type="Proteomes" id="UP001501752">
    <property type="component" value="Unassembled WGS sequence"/>
</dbReference>
<organism evidence="2 3">
    <name type="scientific">Kitasatospora terrestris</name>
    <dbReference type="NCBI Taxonomy" id="258051"/>
    <lineage>
        <taxon>Bacteria</taxon>
        <taxon>Bacillati</taxon>
        <taxon>Actinomycetota</taxon>
        <taxon>Actinomycetes</taxon>
        <taxon>Kitasatosporales</taxon>
        <taxon>Streptomycetaceae</taxon>
        <taxon>Kitasatospora</taxon>
    </lineage>
</organism>
<name>A0ABP9DU11_9ACTN</name>
<dbReference type="PROSITE" id="PS00383">
    <property type="entry name" value="TYR_PHOSPHATASE_1"/>
    <property type="match status" value="1"/>
</dbReference>
<evidence type="ECO:0000313" key="3">
    <source>
        <dbReference type="Proteomes" id="UP001501752"/>
    </source>
</evidence>
<dbReference type="SUPFAM" id="SSF52799">
    <property type="entry name" value="(Phosphotyrosine protein) phosphatases II"/>
    <property type="match status" value="1"/>
</dbReference>
<gene>
    <name evidence="2" type="ORF">GCM10023235_42090</name>
</gene>
<sequence>MTDSAYDAPVLLDVPDVPNFRDAGCGVLPPGRLYRSGGLFHMTEEGAGRLKALGVRVVIDLRSRRELDVWPDRLHGLEVEYRHLPLLPDPADSGLPWPQTPAELYPFMAEVGGAALAGAVRALAEGGAVLVHCAVGKDRTGLTVAAVHTLLGMPEGDLVADFLRSNPALGLDAGPVPYTDEEGRERMSNPVEAPNLRAALARIAELHGSLDGYLLAHGATAEDLAAVRALRAG</sequence>
<dbReference type="InterPro" id="IPR029021">
    <property type="entry name" value="Prot-tyrosine_phosphatase-like"/>
</dbReference>
<dbReference type="Pfam" id="PF13350">
    <property type="entry name" value="Y_phosphatase3"/>
    <property type="match status" value="1"/>
</dbReference>
<dbReference type="RefSeq" id="WP_345698395.1">
    <property type="nucleotide sequence ID" value="NZ_BAABIS010000001.1"/>
</dbReference>
<comment type="caution">
    <text evidence="2">The sequence shown here is derived from an EMBL/GenBank/DDBJ whole genome shotgun (WGS) entry which is preliminary data.</text>
</comment>
<evidence type="ECO:0000259" key="1">
    <source>
        <dbReference type="PROSITE" id="PS50056"/>
    </source>
</evidence>
<dbReference type="PROSITE" id="PS50056">
    <property type="entry name" value="TYR_PHOSPHATASE_2"/>
    <property type="match status" value="1"/>
</dbReference>
<dbReference type="InterPro" id="IPR016130">
    <property type="entry name" value="Tyr_Pase_AS"/>
</dbReference>
<keyword evidence="3" id="KW-1185">Reference proteome</keyword>
<dbReference type="InterPro" id="IPR026893">
    <property type="entry name" value="Tyr/Ser_Pase_IphP-type"/>
</dbReference>
<protein>
    <submittedName>
        <fullName evidence="2">Tyrosine-protein phosphatase</fullName>
    </submittedName>
</protein>
<evidence type="ECO:0000313" key="2">
    <source>
        <dbReference type="EMBL" id="GAA4859812.1"/>
    </source>
</evidence>
<dbReference type="EMBL" id="BAABIS010000001">
    <property type="protein sequence ID" value="GAA4859812.1"/>
    <property type="molecule type" value="Genomic_DNA"/>
</dbReference>
<feature type="domain" description="Tyrosine specific protein phosphatases" evidence="1">
    <location>
        <begin position="114"/>
        <end position="146"/>
    </location>
</feature>
<reference evidence="3" key="1">
    <citation type="journal article" date="2019" name="Int. J. Syst. Evol. Microbiol.">
        <title>The Global Catalogue of Microorganisms (GCM) 10K type strain sequencing project: providing services to taxonomists for standard genome sequencing and annotation.</title>
        <authorList>
            <consortium name="The Broad Institute Genomics Platform"/>
            <consortium name="The Broad Institute Genome Sequencing Center for Infectious Disease"/>
            <person name="Wu L."/>
            <person name="Ma J."/>
        </authorList>
    </citation>
    <scope>NUCLEOTIDE SEQUENCE [LARGE SCALE GENOMIC DNA]</scope>
    <source>
        <strain evidence="3">JCM 13006</strain>
    </source>
</reference>